<accession>A0AAW2D6F8</accession>
<gene>
    <name evidence="1" type="ORF">SO802_013482</name>
</gene>
<proteinExistence type="predicted"/>
<organism evidence="1 2">
    <name type="scientific">Lithocarpus litseifolius</name>
    <dbReference type="NCBI Taxonomy" id="425828"/>
    <lineage>
        <taxon>Eukaryota</taxon>
        <taxon>Viridiplantae</taxon>
        <taxon>Streptophyta</taxon>
        <taxon>Embryophyta</taxon>
        <taxon>Tracheophyta</taxon>
        <taxon>Spermatophyta</taxon>
        <taxon>Magnoliopsida</taxon>
        <taxon>eudicotyledons</taxon>
        <taxon>Gunneridae</taxon>
        <taxon>Pentapetalae</taxon>
        <taxon>rosids</taxon>
        <taxon>fabids</taxon>
        <taxon>Fagales</taxon>
        <taxon>Fagaceae</taxon>
        <taxon>Lithocarpus</taxon>
    </lineage>
</organism>
<dbReference type="Gene3D" id="3.30.70.20">
    <property type="match status" value="1"/>
</dbReference>
<dbReference type="PANTHER" id="PTHR45295">
    <property type="entry name" value="CHAPERONE PROTEIN DNAJ C76, CHLOROPLASTIC"/>
    <property type="match status" value="1"/>
</dbReference>
<dbReference type="AlphaFoldDB" id="A0AAW2D6F8"/>
<name>A0AAW2D6F8_9ROSI</name>
<dbReference type="PANTHER" id="PTHR45295:SF3">
    <property type="entry name" value="CHAPERONE DNAJ-DOMAIN SUPERFAMILY PROTEIN"/>
    <property type="match status" value="1"/>
</dbReference>
<protein>
    <submittedName>
        <fullName evidence="1">Uncharacterized protein</fullName>
    </submittedName>
</protein>
<comment type="caution">
    <text evidence="1">The sequence shown here is derived from an EMBL/GenBank/DDBJ whole genome shotgun (WGS) entry which is preliminary data.</text>
</comment>
<evidence type="ECO:0000313" key="1">
    <source>
        <dbReference type="EMBL" id="KAL0005921.1"/>
    </source>
</evidence>
<sequence length="232" mass="26242">MGGVCISKTYYASLKQEADSWGSSCALQRLGQCYIEIVEAVLKCTMRIHKKQQSVFGKTEECFEGTTILKTKHGKEDIWVVMLILSNYSRSEIIERECIDPFEKPECEAFDIFVNEVLCVGKGCPYSCVKRAPHAFSFASTGSARVSSRGHGEDYQVLLAVGQCPRSCIHYITPSQRIILEELLDSILSMPYNSSAEAKLLYSLLVKAKFENNRYQKPKKQPKTSTQHVDWF</sequence>
<keyword evidence="2" id="KW-1185">Reference proteome</keyword>
<dbReference type="Proteomes" id="UP001459277">
    <property type="component" value="Unassembled WGS sequence"/>
</dbReference>
<reference evidence="1 2" key="1">
    <citation type="submission" date="2024-01" db="EMBL/GenBank/DDBJ databases">
        <title>A telomere-to-telomere, gap-free genome of sweet tea (Lithocarpus litseifolius).</title>
        <authorList>
            <person name="Zhou J."/>
        </authorList>
    </citation>
    <scope>NUCLEOTIDE SEQUENCE [LARGE SCALE GENOMIC DNA]</scope>
    <source>
        <strain evidence="1">Zhou-2022a</strain>
        <tissue evidence="1">Leaf</tissue>
    </source>
</reference>
<evidence type="ECO:0000313" key="2">
    <source>
        <dbReference type="Proteomes" id="UP001459277"/>
    </source>
</evidence>
<dbReference type="EMBL" id="JAZDWU010000004">
    <property type="protein sequence ID" value="KAL0005921.1"/>
    <property type="molecule type" value="Genomic_DNA"/>
</dbReference>